<dbReference type="PROSITE" id="PS50850">
    <property type="entry name" value="MFS"/>
    <property type="match status" value="1"/>
</dbReference>
<dbReference type="InterPro" id="IPR052714">
    <property type="entry name" value="MFS_Exporter"/>
</dbReference>
<organism evidence="7 8">
    <name type="scientific">Actinomarinicola tropica</name>
    <dbReference type="NCBI Taxonomy" id="2789776"/>
    <lineage>
        <taxon>Bacteria</taxon>
        <taxon>Bacillati</taxon>
        <taxon>Actinomycetota</taxon>
        <taxon>Acidimicrobiia</taxon>
        <taxon>Acidimicrobiales</taxon>
        <taxon>Iamiaceae</taxon>
        <taxon>Actinomarinicola</taxon>
    </lineage>
</organism>
<dbReference type="GO" id="GO:0005886">
    <property type="term" value="C:plasma membrane"/>
    <property type="evidence" value="ECO:0007669"/>
    <property type="project" value="UniProtKB-SubCell"/>
</dbReference>
<dbReference type="InterPro" id="IPR020846">
    <property type="entry name" value="MFS_dom"/>
</dbReference>
<dbReference type="Gene3D" id="1.20.1250.20">
    <property type="entry name" value="MFS general substrate transporter like domains"/>
    <property type="match status" value="1"/>
</dbReference>
<feature type="transmembrane region" description="Helical" evidence="5">
    <location>
        <begin position="46"/>
        <end position="66"/>
    </location>
</feature>
<feature type="transmembrane region" description="Helical" evidence="5">
    <location>
        <begin position="136"/>
        <end position="154"/>
    </location>
</feature>
<keyword evidence="4 5" id="KW-0472">Membrane</keyword>
<feature type="transmembrane region" description="Helical" evidence="5">
    <location>
        <begin position="362"/>
        <end position="382"/>
    </location>
</feature>
<dbReference type="KEGG" id="atq:GH723_13775"/>
<feature type="transmembrane region" description="Helical" evidence="5">
    <location>
        <begin position="12"/>
        <end position="34"/>
    </location>
</feature>
<feature type="transmembrane region" description="Helical" evidence="5">
    <location>
        <begin position="335"/>
        <end position="356"/>
    </location>
</feature>
<keyword evidence="2 5" id="KW-0812">Transmembrane</keyword>
<dbReference type="Pfam" id="PF07690">
    <property type="entry name" value="MFS_1"/>
    <property type="match status" value="1"/>
</dbReference>
<dbReference type="Proteomes" id="UP000334019">
    <property type="component" value="Chromosome"/>
</dbReference>
<dbReference type="EMBL" id="CP045851">
    <property type="protein sequence ID" value="QGG96079.1"/>
    <property type="molecule type" value="Genomic_DNA"/>
</dbReference>
<feature type="transmembrane region" description="Helical" evidence="5">
    <location>
        <begin position="208"/>
        <end position="234"/>
    </location>
</feature>
<dbReference type="SUPFAM" id="SSF103473">
    <property type="entry name" value="MFS general substrate transporter"/>
    <property type="match status" value="1"/>
</dbReference>
<dbReference type="AlphaFoldDB" id="A0A5Q2RGX2"/>
<feature type="transmembrane region" description="Helical" evidence="5">
    <location>
        <begin position="78"/>
        <end position="96"/>
    </location>
</feature>
<evidence type="ECO:0000313" key="8">
    <source>
        <dbReference type="Proteomes" id="UP000334019"/>
    </source>
</evidence>
<dbReference type="InterPro" id="IPR011701">
    <property type="entry name" value="MFS"/>
</dbReference>
<evidence type="ECO:0000256" key="5">
    <source>
        <dbReference type="SAM" id="Phobius"/>
    </source>
</evidence>
<feature type="transmembrane region" description="Helical" evidence="5">
    <location>
        <begin position="246"/>
        <end position="262"/>
    </location>
</feature>
<evidence type="ECO:0000313" key="7">
    <source>
        <dbReference type="EMBL" id="QGG96079.1"/>
    </source>
</evidence>
<dbReference type="RefSeq" id="WP_153760185.1">
    <property type="nucleotide sequence ID" value="NZ_CP045851.1"/>
</dbReference>
<comment type="subcellular location">
    <subcellularLocation>
        <location evidence="1">Cell membrane</location>
        <topology evidence="1">Multi-pass membrane protein</topology>
    </subcellularLocation>
</comment>
<dbReference type="PANTHER" id="PTHR23531:SF1">
    <property type="entry name" value="QUINOLENE RESISTANCE PROTEIN NORA"/>
    <property type="match status" value="1"/>
</dbReference>
<keyword evidence="3 5" id="KW-1133">Transmembrane helix</keyword>
<dbReference type="InterPro" id="IPR036259">
    <property type="entry name" value="MFS_trans_sf"/>
</dbReference>
<dbReference type="PANTHER" id="PTHR23531">
    <property type="entry name" value="QUINOLENE RESISTANCE PROTEIN NORA"/>
    <property type="match status" value="1"/>
</dbReference>
<evidence type="ECO:0000259" key="6">
    <source>
        <dbReference type="PROSITE" id="PS50850"/>
    </source>
</evidence>
<gene>
    <name evidence="7" type="ORF">GH723_13775</name>
</gene>
<feature type="transmembrane region" description="Helical" evidence="5">
    <location>
        <begin position="274"/>
        <end position="294"/>
    </location>
</feature>
<feature type="transmembrane region" description="Helical" evidence="5">
    <location>
        <begin position="166"/>
        <end position="187"/>
    </location>
</feature>
<keyword evidence="8" id="KW-1185">Reference proteome</keyword>
<accession>A0A5Q2RGX2</accession>
<evidence type="ECO:0000256" key="2">
    <source>
        <dbReference type="ARBA" id="ARBA00022692"/>
    </source>
</evidence>
<dbReference type="GO" id="GO:0022857">
    <property type="term" value="F:transmembrane transporter activity"/>
    <property type="evidence" value="ECO:0007669"/>
    <property type="project" value="InterPro"/>
</dbReference>
<feature type="domain" description="Major facilitator superfamily (MFS) profile" evidence="6">
    <location>
        <begin position="11"/>
        <end position="388"/>
    </location>
</feature>
<evidence type="ECO:0000256" key="4">
    <source>
        <dbReference type="ARBA" id="ARBA00023136"/>
    </source>
</evidence>
<proteinExistence type="predicted"/>
<name>A0A5Q2RGX2_9ACTN</name>
<reference evidence="7 8" key="1">
    <citation type="submission" date="2019-11" db="EMBL/GenBank/DDBJ databases">
        <authorList>
            <person name="He Y."/>
        </authorList>
    </citation>
    <scope>NUCLEOTIDE SEQUENCE [LARGE SCALE GENOMIC DNA]</scope>
    <source>
        <strain evidence="7 8">SCSIO 58843</strain>
    </source>
</reference>
<evidence type="ECO:0000256" key="1">
    <source>
        <dbReference type="ARBA" id="ARBA00004651"/>
    </source>
</evidence>
<protein>
    <submittedName>
        <fullName evidence="7">MFS transporter</fullName>
    </submittedName>
</protein>
<sequence>MPERPGLLTRDFVVVTLAAAFFMISFGATLPVLPRYVADGLGESDVAVGIVMGATAVSAIVLRPAIGRAGDRRGRRSLLVAGALVTAVGMAAHVPASSVPLLVVARLVVGAGQGALFVGAATLVNDLAPPDQRGQAASYFSVAIYVGLGFGPFLGEWLLTRTSFDAVWWAVVCGLVVSAVVGLAAPIGLPEVDPDEPPPVARTGLARLLHPAAVGPGTVLFLGVVGFVGFNTFVPLHGEEIGLDDVAAVFLLFSFVVLVVRLTGSRLPDAHGPIVIGTVALVASMIGLVGIAAWRAPIGLYVFTVALAVGSALLYPALMAAAVNAAPDNERSSAVATFTMFFEVATALGGAVLGVVASLSSYSGAFFTAALFSLAGLVVLHVRLARRLEVGSPHV</sequence>
<evidence type="ECO:0000256" key="3">
    <source>
        <dbReference type="ARBA" id="ARBA00022989"/>
    </source>
</evidence>
<feature type="transmembrane region" description="Helical" evidence="5">
    <location>
        <begin position="300"/>
        <end position="323"/>
    </location>
</feature>